<dbReference type="Pfam" id="PF02801">
    <property type="entry name" value="Ketoacyl-synt_C"/>
    <property type="match status" value="1"/>
</dbReference>
<protein>
    <submittedName>
        <fullName evidence="12">Acyl transferase domain-containing protein</fullName>
    </submittedName>
</protein>
<dbReference type="InterPro" id="IPR014043">
    <property type="entry name" value="Acyl_transferase_dom"/>
</dbReference>
<dbReference type="InterPro" id="IPR032821">
    <property type="entry name" value="PKS_assoc"/>
</dbReference>
<gene>
    <name evidence="12" type="ORF">SAMN05414137_118134</name>
</gene>
<dbReference type="EMBL" id="FOAZ01000018">
    <property type="protein sequence ID" value="SEM10331.1"/>
    <property type="molecule type" value="Genomic_DNA"/>
</dbReference>
<dbReference type="GO" id="GO:0004312">
    <property type="term" value="F:fatty acid synthase activity"/>
    <property type="evidence" value="ECO:0007669"/>
    <property type="project" value="TreeGrafter"/>
</dbReference>
<dbReference type="InterPro" id="IPR016035">
    <property type="entry name" value="Acyl_Trfase/lysoPLipase"/>
</dbReference>
<evidence type="ECO:0000256" key="9">
    <source>
        <dbReference type="SAM" id="MobiDB-lite"/>
    </source>
</evidence>
<dbReference type="FunFam" id="3.40.47.10:FF:000042">
    <property type="entry name" value="Polyketide synthase Pks13"/>
    <property type="match status" value="1"/>
</dbReference>
<keyword evidence="7" id="KW-0511">Multifunctional enzyme</keyword>
<evidence type="ECO:0000256" key="4">
    <source>
        <dbReference type="ARBA" id="ARBA00022832"/>
    </source>
</evidence>
<feature type="region of interest" description="Disordered" evidence="9">
    <location>
        <begin position="896"/>
        <end position="925"/>
    </location>
</feature>
<dbReference type="InterPro" id="IPR016036">
    <property type="entry name" value="Malonyl_transacylase_ACP-bd"/>
</dbReference>
<dbReference type="InterPro" id="IPR018201">
    <property type="entry name" value="Ketoacyl_synth_AS"/>
</dbReference>
<dbReference type="Pfam" id="PF00698">
    <property type="entry name" value="Acyl_transf_1"/>
    <property type="match status" value="1"/>
</dbReference>
<dbReference type="Proteomes" id="UP000183015">
    <property type="component" value="Unassembled WGS sequence"/>
</dbReference>
<dbReference type="GO" id="GO:0004315">
    <property type="term" value="F:3-oxoacyl-[acyl-carrier-protein] synthase activity"/>
    <property type="evidence" value="ECO:0007669"/>
    <property type="project" value="InterPro"/>
</dbReference>
<dbReference type="InterPro" id="IPR014030">
    <property type="entry name" value="Ketoacyl_synth_N"/>
</dbReference>
<evidence type="ECO:0000256" key="2">
    <source>
        <dbReference type="ARBA" id="ARBA00022553"/>
    </source>
</evidence>
<dbReference type="SUPFAM" id="SSF55048">
    <property type="entry name" value="Probable ACP-binding domain of malonyl-CoA ACP transacylase"/>
    <property type="match status" value="1"/>
</dbReference>
<keyword evidence="13" id="KW-1185">Reference proteome</keyword>
<evidence type="ECO:0000259" key="10">
    <source>
        <dbReference type="PROSITE" id="PS50075"/>
    </source>
</evidence>
<dbReference type="PANTHER" id="PTHR43775">
    <property type="entry name" value="FATTY ACID SYNTHASE"/>
    <property type="match status" value="1"/>
</dbReference>
<dbReference type="InterPro" id="IPR009081">
    <property type="entry name" value="PP-bd_ACP"/>
</dbReference>
<keyword evidence="6" id="KW-0045">Antibiotic biosynthesis</keyword>
<dbReference type="Pfam" id="PF16197">
    <property type="entry name" value="KAsynt_C_assoc"/>
    <property type="match status" value="1"/>
</dbReference>
<sequence>MVTSAQRVGSDQWEQPVAVVGMAGRFPGAPGVADLWAGLLAGRESLTRLTGEQLAAAGVPDEDRADPDYVPVRGILDGADLFDAELFGYSAREAELTDPQQRLLLECAWEALDDAGHGGYDGRAGVFAGTGANGYLLRHVLARPGGPDPAEILQVALGNEKDHAATRIAYKLGLRGPALTVQTACSTSLVAVHLACQSLLRGECDLALAGGASVQLPQEAGYLYSPHGILSPDGHCRPFDREAHGTVVGSGVGLVVLKRLDEALADGDRVHAVIRGSALNNDGSRKIGYTAPSAAGQTEVVTAALRAAGVDAAGIGYVEAHGTGTELGDGIEVSALTEAYRESTDATGYCALGSVKANVGHLDAAAGVTGLIKTVLAVREGVVPPSINCEQPNPQIDWENSPFFVNTEARPWPVTAGPRRAAVSAFGLGGTNVHVVVEQAPRPEPDAASEDGAGSRVVVVSAHSEQALRSATRSLADRVRATTDDAELTDVAHTLRVGRAVLPWRVAVAGTGAAELGDRLENAVLRKAARGVGLGYLFPGQGAQYPGMAAGLHRALPAFRQAFDDCCDLLDSQSGPDLRPLLLGSGAGAGAGDEAAAALLRDTGLAQPALFVTEYALGRQLAAWGLRPRMMLGHSVGEYAAAALAQAVALPDALRLVTARARLMAALPGGAMLAVLAAEETVAALLPAELSVAAVNGPQAVVVSGPEGAVAAFARELGERGIDARPLHVSHAFHSAMMDPVLDEFRRIAAQVTYRRPRTRVLSNLTGDVVKEYSADYWTAHLRQPVRFAAGLGRMLGGTAPVLLEVGPGQALTSLARSQDGDTDPCCVATMPRAGERRAAHETLLAAVGTAWTAGAEVDWRSFAPDGGRRVPLPAYPFQRRRFWLEPAAPPRAVAAAEPAAGSVTDPMTDPAADPVAAPAGNEGPPTVRTSLEAAWQRLLGTAPAAAETDFFDLGGDSLLSVRLIGLVRREHGVELSLQDVLENPTFGAQIAHVERLLAATTR</sequence>
<dbReference type="InterPro" id="IPR036736">
    <property type="entry name" value="ACP-like_sf"/>
</dbReference>
<dbReference type="CDD" id="cd00833">
    <property type="entry name" value="PKS"/>
    <property type="match status" value="1"/>
</dbReference>
<dbReference type="Pfam" id="PF00109">
    <property type="entry name" value="ketoacyl-synt"/>
    <property type="match status" value="1"/>
</dbReference>
<keyword evidence="2" id="KW-0597">Phosphoprotein</keyword>
<dbReference type="InterPro" id="IPR006162">
    <property type="entry name" value="Ppantetheine_attach_site"/>
</dbReference>
<keyword evidence="1" id="KW-0596">Phosphopantetheine</keyword>
<evidence type="ECO:0000256" key="5">
    <source>
        <dbReference type="ARBA" id="ARBA00023098"/>
    </source>
</evidence>
<keyword evidence="8" id="KW-0012">Acyltransferase</keyword>
<dbReference type="PROSITE" id="PS00012">
    <property type="entry name" value="PHOSPHOPANTETHEINE"/>
    <property type="match status" value="1"/>
</dbReference>
<keyword evidence="4" id="KW-0276">Fatty acid metabolism</keyword>
<dbReference type="Gene3D" id="3.40.366.10">
    <property type="entry name" value="Malonyl-Coenzyme A Acyl Carrier Protein, domain 2"/>
    <property type="match status" value="1"/>
</dbReference>
<dbReference type="GO" id="GO:0005886">
    <property type="term" value="C:plasma membrane"/>
    <property type="evidence" value="ECO:0007669"/>
    <property type="project" value="TreeGrafter"/>
</dbReference>
<dbReference type="SMART" id="SM00827">
    <property type="entry name" value="PKS_AT"/>
    <property type="match status" value="1"/>
</dbReference>
<dbReference type="GO" id="GO:0071770">
    <property type="term" value="P:DIM/DIP cell wall layer assembly"/>
    <property type="evidence" value="ECO:0007669"/>
    <property type="project" value="TreeGrafter"/>
</dbReference>
<feature type="domain" description="Ketosynthase family 3 (KS3)" evidence="11">
    <location>
        <begin position="14"/>
        <end position="439"/>
    </location>
</feature>
<dbReference type="Gene3D" id="3.30.70.3290">
    <property type="match status" value="1"/>
</dbReference>
<dbReference type="PROSITE" id="PS50075">
    <property type="entry name" value="CARRIER"/>
    <property type="match status" value="1"/>
</dbReference>
<dbReference type="RefSeq" id="WP_042446183.1">
    <property type="nucleotide sequence ID" value="NZ_BBPN01000010.1"/>
</dbReference>
<dbReference type="GO" id="GO:0017000">
    <property type="term" value="P:antibiotic biosynthetic process"/>
    <property type="evidence" value="ECO:0007669"/>
    <property type="project" value="UniProtKB-KW"/>
</dbReference>
<dbReference type="InterPro" id="IPR001227">
    <property type="entry name" value="Ac_transferase_dom_sf"/>
</dbReference>
<dbReference type="STRING" id="235985.SAMN05414137_118134"/>
<evidence type="ECO:0000259" key="11">
    <source>
        <dbReference type="PROSITE" id="PS52004"/>
    </source>
</evidence>
<evidence type="ECO:0000313" key="13">
    <source>
        <dbReference type="Proteomes" id="UP000183015"/>
    </source>
</evidence>
<organism evidence="12 13">
    <name type="scientific">Streptacidiphilus jiangxiensis</name>
    <dbReference type="NCBI Taxonomy" id="235985"/>
    <lineage>
        <taxon>Bacteria</taxon>
        <taxon>Bacillati</taxon>
        <taxon>Actinomycetota</taxon>
        <taxon>Actinomycetes</taxon>
        <taxon>Kitasatosporales</taxon>
        <taxon>Streptomycetaceae</taxon>
        <taxon>Streptacidiphilus</taxon>
    </lineage>
</organism>
<dbReference type="PANTHER" id="PTHR43775:SF37">
    <property type="entry name" value="SI:DKEY-61P9.11"/>
    <property type="match status" value="1"/>
</dbReference>
<dbReference type="OrthoDB" id="9778690at2"/>
<dbReference type="Gene3D" id="3.40.47.10">
    <property type="match status" value="1"/>
</dbReference>
<dbReference type="SMART" id="SM00825">
    <property type="entry name" value="PKS_KS"/>
    <property type="match status" value="1"/>
</dbReference>
<dbReference type="SUPFAM" id="SSF47336">
    <property type="entry name" value="ACP-like"/>
    <property type="match status" value="1"/>
</dbReference>
<dbReference type="PROSITE" id="PS52004">
    <property type="entry name" value="KS3_2"/>
    <property type="match status" value="1"/>
</dbReference>
<dbReference type="InterPro" id="IPR016039">
    <property type="entry name" value="Thiolase-like"/>
</dbReference>
<evidence type="ECO:0000313" key="12">
    <source>
        <dbReference type="EMBL" id="SEM10331.1"/>
    </source>
</evidence>
<evidence type="ECO:0000256" key="6">
    <source>
        <dbReference type="ARBA" id="ARBA00023194"/>
    </source>
</evidence>
<dbReference type="GO" id="GO:0005737">
    <property type="term" value="C:cytoplasm"/>
    <property type="evidence" value="ECO:0007669"/>
    <property type="project" value="TreeGrafter"/>
</dbReference>
<dbReference type="SUPFAM" id="SSF53901">
    <property type="entry name" value="Thiolase-like"/>
    <property type="match status" value="1"/>
</dbReference>
<evidence type="ECO:0000256" key="3">
    <source>
        <dbReference type="ARBA" id="ARBA00022679"/>
    </source>
</evidence>
<dbReference type="SUPFAM" id="SSF52151">
    <property type="entry name" value="FabD/lysophospholipase-like"/>
    <property type="match status" value="1"/>
</dbReference>
<proteinExistence type="predicted"/>
<dbReference type="SMART" id="SM00823">
    <property type="entry name" value="PKS_PP"/>
    <property type="match status" value="1"/>
</dbReference>
<reference evidence="13" key="1">
    <citation type="submission" date="2016-10" db="EMBL/GenBank/DDBJ databases">
        <authorList>
            <person name="Varghese N."/>
        </authorList>
    </citation>
    <scope>NUCLEOTIDE SEQUENCE [LARGE SCALE GENOMIC DNA]</scope>
    <source>
        <strain evidence="13">DSM 45096 / BCRC 16803 / CGMCC 4.1857 / CIP 109030 / JCM 12277 / KCTC 19219 / NBRC 100920 / 33214</strain>
    </source>
</reference>
<feature type="domain" description="Carrier" evidence="10">
    <location>
        <begin position="923"/>
        <end position="998"/>
    </location>
</feature>
<accession>A0A1H7VM44</accession>
<dbReference type="AlphaFoldDB" id="A0A1H7VM44"/>
<dbReference type="InterPro" id="IPR020806">
    <property type="entry name" value="PKS_PP-bd"/>
</dbReference>
<evidence type="ECO:0000256" key="7">
    <source>
        <dbReference type="ARBA" id="ARBA00023268"/>
    </source>
</evidence>
<dbReference type="GO" id="GO:0031177">
    <property type="term" value="F:phosphopantetheine binding"/>
    <property type="evidence" value="ECO:0007669"/>
    <property type="project" value="InterPro"/>
</dbReference>
<dbReference type="PROSITE" id="PS00606">
    <property type="entry name" value="KS3_1"/>
    <property type="match status" value="1"/>
</dbReference>
<name>A0A1H7VM44_STRJI</name>
<dbReference type="eggNOG" id="COG3321">
    <property type="taxonomic scope" value="Bacteria"/>
</dbReference>
<keyword evidence="3 12" id="KW-0808">Transferase</keyword>
<dbReference type="Gene3D" id="1.10.1200.10">
    <property type="entry name" value="ACP-like"/>
    <property type="match status" value="1"/>
</dbReference>
<evidence type="ECO:0000256" key="1">
    <source>
        <dbReference type="ARBA" id="ARBA00022450"/>
    </source>
</evidence>
<evidence type="ECO:0000256" key="8">
    <source>
        <dbReference type="ARBA" id="ARBA00023315"/>
    </source>
</evidence>
<dbReference type="InterPro" id="IPR014031">
    <property type="entry name" value="Ketoacyl_synth_C"/>
</dbReference>
<keyword evidence="5" id="KW-0443">Lipid metabolism</keyword>
<feature type="compositionally biased region" description="Low complexity" evidence="9">
    <location>
        <begin position="896"/>
        <end position="920"/>
    </location>
</feature>
<dbReference type="Pfam" id="PF00550">
    <property type="entry name" value="PP-binding"/>
    <property type="match status" value="1"/>
</dbReference>
<dbReference type="GO" id="GO:0006633">
    <property type="term" value="P:fatty acid biosynthetic process"/>
    <property type="evidence" value="ECO:0007669"/>
    <property type="project" value="InterPro"/>
</dbReference>
<dbReference type="InterPro" id="IPR050091">
    <property type="entry name" value="PKS_NRPS_Biosynth_Enz"/>
</dbReference>
<dbReference type="InterPro" id="IPR020841">
    <property type="entry name" value="PKS_Beta-ketoAc_synthase_dom"/>
</dbReference>